<dbReference type="EMBL" id="RJLM01000008">
    <property type="protein sequence ID" value="RWX54205.1"/>
    <property type="molecule type" value="Genomic_DNA"/>
</dbReference>
<dbReference type="RefSeq" id="WP_128785327.1">
    <property type="nucleotide sequence ID" value="NZ_JAKJSG010000014.1"/>
</dbReference>
<gene>
    <name evidence="2" type="ORF">EDI28_18410</name>
</gene>
<dbReference type="PIRSF" id="PIRSF028680">
    <property type="entry name" value="UCP028680"/>
    <property type="match status" value="1"/>
</dbReference>
<proteinExistence type="predicted"/>
<feature type="chain" id="PRO_5018737065" evidence="1">
    <location>
        <begin position="20"/>
        <end position="153"/>
    </location>
</feature>
<organism evidence="2 3">
    <name type="scientific">Photobacterium chitinilyticum</name>
    <dbReference type="NCBI Taxonomy" id="2485123"/>
    <lineage>
        <taxon>Bacteria</taxon>
        <taxon>Pseudomonadati</taxon>
        <taxon>Pseudomonadota</taxon>
        <taxon>Gammaproteobacteria</taxon>
        <taxon>Vibrionales</taxon>
        <taxon>Vibrionaceae</taxon>
        <taxon>Photobacterium</taxon>
    </lineage>
</organism>
<sequence>MKQLLITIALLVVAFPTTAAEKGLFNLIGQNNASSGWFMSSQSKSAEQFDVWQIDSGYAYALSDNTELYLSTRLKTGNQSQAATRGLLSGVKYSFSSKISLQSALTSETVQEETVMGVEVSSQYEVTDRVNFHATVDYEALEQIYQLGIGFRF</sequence>
<evidence type="ECO:0000313" key="2">
    <source>
        <dbReference type="EMBL" id="RWX54205.1"/>
    </source>
</evidence>
<evidence type="ECO:0000256" key="1">
    <source>
        <dbReference type="SAM" id="SignalP"/>
    </source>
</evidence>
<dbReference type="AlphaFoldDB" id="A0A3S3RZI0"/>
<keyword evidence="1" id="KW-0732">Signal</keyword>
<protein>
    <submittedName>
        <fullName evidence="2">Uncharacterized protein</fullName>
    </submittedName>
</protein>
<keyword evidence="3" id="KW-1185">Reference proteome</keyword>
<dbReference type="Proteomes" id="UP000287563">
    <property type="component" value="Unassembled WGS sequence"/>
</dbReference>
<comment type="caution">
    <text evidence="2">The sequence shown here is derived from an EMBL/GenBank/DDBJ whole genome shotgun (WGS) entry which is preliminary data.</text>
</comment>
<feature type="signal peptide" evidence="1">
    <location>
        <begin position="1"/>
        <end position="19"/>
    </location>
</feature>
<accession>A0A3S3RZI0</accession>
<dbReference type="OrthoDB" id="5902984at2"/>
<name>A0A3S3RZI0_9GAMM</name>
<dbReference type="InterPro" id="IPR016895">
    <property type="entry name" value="UCP028680"/>
</dbReference>
<reference evidence="2 3" key="1">
    <citation type="submission" date="2018-11" db="EMBL/GenBank/DDBJ databases">
        <title>Photobacterium sp. BEI247 sp. nov., a marine bacterium isolated from Yongle Blue Hole in the South China Sea.</title>
        <authorList>
            <person name="Wang X."/>
        </authorList>
    </citation>
    <scope>NUCLEOTIDE SEQUENCE [LARGE SCALE GENOMIC DNA]</scope>
    <source>
        <strain evidence="3">BEI247</strain>
    </source>
</reference>
<evidence type="ECO:0000313" key="3">
    <source>
        <dbReference type="Proteomes" id="UP000287563"/>
    </source>
</evidence>